<gene>
    <name evidence="2" type="ORF">SAMN06265348_104194</name>
</gene>
<keyword evidence="1" id="KW-1133">Transmembrane helix</keyword>
<dbReference type="InterPro" id="IPR025597">
    <property type="entry name" value="DUF4345"/>
</dbReference>
<feature type="transmembrane region" description="Helical" evidence="1">
    <location>
        <begin position="55"/>
        <end position="73"/>
    </location>
</feature>
<evidence type="ECO:0000313" key="3">
    <source>
        <dbReference type="Proteomes" id="UP000320300"/>
    </source>
</evidence>
<feature type="transmembrane region" description="Helical" evidence="1">
    <location>
        <begin position="109"/>
        <end position="128"/>
    </location>
</feature>
<proteinExistence type="predicted"/>
<accession>A0A521CTV2</accession>
<dbReference type="RefSeq" id="WP_142527895.1">
    <property type="nucleotide sequence ID" value="NZ_CBCSJO010000001.1"/>
</dbReference>
<evidence type="ECO:0000313" key="2">
    <source>
        <dbReference type="EMBL" id="SMO62843.1"/>
    </source>
</evidence>
<feature type="transmembrane region" description="Helical" evidence="1">
    <location>
        <begin position="85"/>
        <end position="103"/>
    </location>
</feature>
<keyword evidence="3" id="KW-1185">Reference proteome</keyword>
<protein>
    <recommendedName>
        <fullName evidence="4">DUF4345 domain-containing protein</fullName>
    </recommendedName>
</protein>
<organism evidence="2 3">
    <name type="scientific">Pedobacter westerhofensis</name>
    <dbReference type="NCBI Taxonomy" id="425512"/>
    <lineage>
        <taxon>Bacteria</taxon>
        <taxon>Pseudomonadati</taxon>
        <taxon>Bacteroidota</taxon>
        <taxon>Sphingobacteriia</taxon>
        <taxon>Sphingobacteriales</taxon>
        <taxon>Sphingobacteriaceae</taxon>
        <taxon>Pedobacter</taxon>
    </lineage>
</organism>
<name>A0A521CTV2_9SPHI</name>
<keyword evidence="1" id="KW-0472">Membrane</keyword>
<feature type="transmembrane region" description="Helical" evidence="1">
    <location>
        <begin position="7"/>
        <end position="25"/>
    </location>
</feature>
<dbReference type="OrthoDB" id="981485at2"/>
<dbReference type="Proteomes" id="UP000320300">
    <property type="component" value="Unassembled WGS sequence"/>
</dbReference>
<dbReference type="EMBL" id="FXTN01000004">
    <property type="protein sequence ID" value="SMO62843.1"/>
    <property type="molecule type" value="Genomic_DNA"/>
</dbReference>
<sequence>MKFLGNFFFYTYVGLVVVAGAWGAFGNANLDFRMLFRLDADMLGDYSRINLLSQYRFLRAIELGFGIFSIVFKKDIFSDPRFNRLFLFIMGAGVASRMVSVWAEGNPSPLMWFFMIYEFAGLLLISLYTKINIYDRRQYIS</sequence>
<evidence type="ECO:0000256" key="1">
    <source>
        <dbReference type="SAM" id="Phobius"/>
    </source>
</evidence>
<keyword evidence="1" id="KW-0812">Transmembrane</keyword>
<dbReference type="AlphaFoldDB" id="A0A521CTV2"/>
<reference evidence="2 3" key="1">
    <citation type="submission" date="2017-05" db="EMBL/GenBank/DDBJ databases">
        <authorList>
            <person name="Varghese N."/>
            <person name="Submissions S."/>
        </authorList>
    </citation>
    <scope>NUCLEOTIDE SEQUENCE [LARGE SCALE GENOMIC DNA]</scope>
    <source>
        <strain evidence="2 3">DSM 19036</strain>
    </source>
</reference>
<dbReference type="Pfam" id="PF14248">
    <property type="entry name" value="DUF4345"/>
    <property type="match status" value="1"/>
</dbReference>
<evidence type="ECO:0008006" key="4">
    <source>
        <dbReference type="Google" id="ProtNLM"/>
    </source>
</evidence>